<dbReference type="GO" id="GO:0003676">
    <property type="term" value="F:nucleic acid binding"/>
    <property type="evidence" value="ECO:0007669"/>
    <property type="project" value="InterPro"/>
</dbReference>
<dbReference type="GO" id="GO:0000932">
    <property type="term" value="C:P-body"/>
    <property type="evidence" value="ECO:0007669"/>
    <property type="project" value="TreeGrafter"/>
</dbReference>
<dbReference type="CDD" id="cd06143">
    <property type="entry name" value="PAN2_exo"/>
    <property type="match status" value="1"/>
</dbReference>
<dbReference type="GO" id="GO:0004535">
    <property type="term" value="F:poly(A)-specific ribonuclease activity"/>
    <property type="evidence" value="ECO:0007669"/>
    <property type="project" value="TreeGrafter"/>
</dbReference>
<evidence type="ECO:0000313" key="3">
    <source>
        <dbReference type="Proteomes" id="UP000318571"/>
    </source>
</evidence>
<evidence type="ECO:0000313" key="2">
    <source>
        <dbReference type="EMBL" id="TRY80753.1"/>
    </source>
</evidence>
<dbReference type="Proteomes" id="UP000318571">
    <property type="component" value="Chromosome 12"/>
</dbReference>
<dbReference type="InterPro" id="IPR012337">
    <property type="entry name" value="RNaseH-like_sf"/>
</dbReference>
<dbReference type="Gene3D" id="3.90.70.10">
    <property type="entry name" value="Cysteine proteinases"/>
    <property type="match status" value="1"/>
</dbReference>
<dbReference type="Pfam" id="PF13423">
    <property type="entry name" value="UCH_1"/>
    <property type="match status" value="1"/>
</dbReference>
<proteinExistence type="predicted"/>
<dbReference type="PANTHER" id="PTHR15728:SF0">
    <property type="entry name" value="PAN2-PAN3 DEADENYLATION COMPLEX CATALYTIC SUBUNIT PAN2"/>
    <property type="match status" value="1"/>
</dbReference>
<feature type="domain" description="USP" evidence="1">
    <location>
        <begin position="158"/>
        <end position="526"/>
    </location>
</feature>
<accession>A0A553PSU6</accession>
<dbReference type="EMBL" id="VCGU01000001">
    <property type="protein sequence ID" value="TRY80753.1"/>
    <property type="molecule type" value="Genomic_DNA"/>
</dbReference>
<reference evidence="2 3" key="1">
    <citation type="journal article" date="2018" name="Nat. Ecol. Evol.">
        <title>Genomic signatures of mitonuclear coevolution across populations of Tigriopus californicus.</title>
        <authorList>
            <person name="Barreto F.S."/>
            <person name="Watson E.T."/>
            <person name="Lima T.G."/>
            <person name="Willett C.S."/>
            <person name="Edmands S."/>
            <person name="Li W."/>
            <person name="Burton R.S."/>
        </authorList>
    </citation>
    <scope>NUCLEOTIDE SEQUENCE [LARGE SCALE GENOMIC DNA]</scope>
    <source>
        <strain evidence="2 3">San Diego</strain>
    </source>
</reference>
<dbReference type="PANTHER" id="PTHR15728">
    <property type="entry name" value="DEADENYLATION COMPLEX CATALYTIC SUBUNIT PAN2"/>
    <property type="match status" value="1"/>
</dbReference>
<dbReference type="Pfam" id="PF00929">
    <property type="entry name" value="RNase_T"/>
    <property type="match status" value="1"/>
</dbReference>
<dbReference type="InterPro" id="IPR050785">
    <property type="entry name" value="PAN2-PAN3_catalytic_subunit"/>
</dbReference>
<dbReference type="Gene3D" id="3.30.420.10">
    <property type="entry name" value="Ribonuclease H-like superfamily/Ribonuclease H"/>
    <property type="match status" value="1"/>
</dbReference>
<dbReference type="InterPro" id="IPR028889">
    <property type="entry name" value="USP"/>
</dbReference>
<dbReference type="InterPro" id="IPR028881">
    <property type="entry name" value="PAN2_UCH_dom"/>
</dbReference>
<dbReference type="GO" id="GO:0031251">
    <property type="term" value="C:PAN complex"/>
    <property type="evidence" value="ECO:0007669"/>
    <property type="project" value="TreeGrafter"/>
</dbReference>
<dbReference type="SUPFAM" id="SSF53098">
    <property type="entry name" value="Ribonuclease H-like"/>
    <property type="match status" value="1"/>
</dbReference>
<evidence type="ECO:0000259" key="1">
    <source>
        <dbReference type="PROSITE" id="PS50235"/>
    </source>
</evidence>
<dbReference type="FunFam" id="3.30.420.10:FF:000175">
    <property type="entry name" value="RNA exonuclease 5"/>
    <property type="match status" value="1"/>
</dbReference>
<dbReference type="InterPro" id="IPR036397">
    <property type="entry name" value="RNaseH_sf"/>
</dbReference>
<sequence length="789" mass="87958">MDSFTFNLFANEFQPQGSTTKSTLSSFNVLAPEFQPQRKTKNAPTLSKAIPSHKFNLFANEFYPETNDNGVMSDWSKIQMNLQNRYLSLIKHNFEDDNEMFPNGYTYGEEEALPVSGISSTSFTPKLIPELYHKVPIVFGKFGMDSFDFGEHNPTSFCGLQGCLPNAYCNAMIQALYYQEGLHQVVLGHCCDMDTCLVCELSFLFHMMDQRSGNQLVQPHNFLRALRSNTEAVARGLVFPNSDSVTASSSRDIIQVVQNCHKFILEKIAVTTRDNGSNAFNHSCGLEIVTETICTNCQSCISVQCGQQIGCDLVYPQASTRICFEDVLCSSLESSKPMRSALCSQCGHFQPTDLSHLVQSLPSSLTVYTGCNESVASAFWEQQSVHVANEAALKVNVYGSKVDQDGDLWDQMRELDVSWIPESLKLRRLADGTLKGGAKTTLNEDEEQVEYELQSVCFTIVDPQTGKATNVVAAIKVGAYNSARLVLPGSQWYLFNDFSIDPVDSSEATWIDLNLKVPSILVYRRVERNEVSVPFHPQPSPSIGLDIFQPSQGHEGPLSFCPLDDNEVPRAGDLVALDAEFVILTPEEKSPGRNGRLITVKAAVRLVGRVTCVRGWGPRRGVPFIDDHISCEEEISDYVSKYSGIFPGDLDPIQSSHHLTSLKRTYKKVRHLVDVGCIFVGHGLKNDFEMLGIVVPTGQVVDTVHLFHLPHWRLLSIKFLAWYFLDKHIQKECHNSNEDAGAALELYQIYLDLEAQGTMKATLAKVLDQASLLNWKVPQPQDNHAMCLV</sequence>
<dbReference type="InterPro" id="IPR038765">
    <property type="entry name" value="Papain-like_cys_pep_sf"/>
</dbReference>
<name>A0A553PSU6_TIGCA</name>
<protein>
    <recommendedName>
        <fullName evidence="1">USP domain-containing protein</fullName>
    </recommendedName>
</protein>
<dbReference type="InterPro" id="IPR013520">
    <property type="entry name" value="Ribonucl_H"/>
</dbReference>
<keyword evidence="3" id="KW-1185">Reference proteome</keyword>
<dbReference type="STRING" id="6832.A0A553PSU6"/>
<comment type="caution">
    <text evidence="2">The sequence shown here is derived from an EMBL/GenBank/DDBJ whole genome shotgun (WGS) entry which is preliminary data.</text>
</comment>
<dbReference type="GO" id="GO:0000289">
    <property type="term" value="P:nuclear-transcribed mRNA poly(A) tail shortening"/>
    <property type="evidence" value="ECO:0007669"/>
    <property type="project" value="TreeGrafter"/>
</dbReference>
<dbReference type="AlphaFoldDB" id="A0A553PSU6"/>
<dbReference type="PROSITE" id="PS50235">
    <property type="entry name" value="USP_3"/>
    <property type="match status" value="1"/>
</dbReference>
<gene>
    <name evidence="2" type="ORF">TCAL_12326</name>
</gene>
<dbReference type="SUPFAM" id="SSF54001">
    <property type="entry name" value="Cysteine proteinases"/>
    <property type="match status" value="1"/>
</dbReference>
<dbReference type="SMART" id="SM00479">
    <property type="entry name" value="EXOIII"/>
    <property type="match status" value="1"/>
</dbReference>
<organism evidence="2 3">
    <name type="scientific">Tigriopus californicus</name>
    <name type="common">Marine copepod</name>
    <dbReference type="NCBI Taxonomy" id="6832"/>
    <lineage>
        <taxon>Eukaryota</taxon>
        <taxon>Metazoa</taxon>
        <taxon>Ecdysozoa</taxon>
        <taxon>Arthropoda</taxon>
        <taxon>Crustacea</taxon>
        <taxon>Multicrustacea</taxon>
        <taxon>Hexanauplia</taxon>
        <taxon>Copepoda</taxon>
        <taxon>Harpacticoida</taxon>
        <taxon>Harpacticidae</taxon>
        <taxon>Tigriopus</taxon>
    </lineage>
</organism>